<dbReference type="Proteomes" id="UP000183410">
    <property type="component" value="Unassembled WGS sequence"/>
</dbReference>
<evidence type="ECO:0000313" key="1">
    <source>
        <dbReference type="EMBL" id="SFE58426.1"/>
    </source>
</evidence>
<sequence>MMTDERYLKRTVLRETVASNYLHDGERSLRVYLPPGYNELLSYPVVYCQDGEDFFNFGRIATTANRIILDEGVEPFIIVGVDVNKTFRTAEYAPDGDRHEAYVRFFGEELLPFIEAKYPVRREAEHRVLAGDSLGGTISLHLALAYPELFNRVLSLSGAYFERSLEIIAAQNDLSWLELYMIVGLQETAYETTDRGVHNFVELNREAKKLLEERQAPFYYAEKEGQHQWGFWQKELPEALMYFIERQ</sequence>
<dbReference type="EMBL" id="FONN01000004">
    <property type="protein sequence ID" value="SFE58426.1"/>
    <property type="molecule type" value="Genomic_DNA"/>
</dbReference>
<dbReference type="SUPFAM" id="SSF53474">
    <property type="entry name" value="alpha/beta-Hydrolases"/>
    <property type="match status" value="1"/>
</dbReference>
<protein>
    <submittedName>
        <fullName evidence="1">Enterochelin esterase</fullName>
    </submittedName>
</protein>
<dbReference type="Gene3D" id="3.40.50.1820">
    <property type="entry name" value="alpha/beta hydrolase"/>
    <property type="match status" value="1"/>
</dbReference>
<keyword evidence="2" id="KW-1185">Reference proteome</keyword>
<dbReference type="PANTHER" id="PTHR48098:SF3">
    <property type="entry name" value="IRON(III) ENTEROBACTIN ESTERASE"/>
    <property type="match status" value="1"/>
</dbReference>
<reference evidence="2" key="1">
    <citation type="submission" date="2016-10" db="EMBL/GenBank/DDBJ databases">
        <authorList>
            <person name="Varghese N."/>
            <person name="Submissions S."/>
        </authorList>
    </citation>
    <scope>NUCLEOTIDE SEQUENCE [LARGE SCALE GENOMIC DNA]</scope>
    <source>
        <strain evidence="2">CGMCC 1.10223</strain>
    </source>
</reference>
<dbReference type="AlphaFoldDB" id="A0A1I2BQI5"/>
<dbReference type="Pfam" id="PF00756">
    <property type="entry name" value="Esterase"/>
    <property type="match status" value="1"/>
</dbReference>
<dbReference type="PANTHER" id="PTHR48098">
    <property type="entry name" value="ENTEROCHELIN ESTERASE-RELATED"/>
    <property type="match status" value="1"/>
</dbReference>
<name>A0A1I2BQI5_9BACL</name>
<proteinExistence type="predicted"/>
<dbReference type="InterPro" id="IPR029058">
    <property type="entry name" value="AB_hydrolase_fold"/>
</dbReference>
<dbReference type="InterPro" id="IPR000801">
    <property type="entry name" value="Esterase-like"/>
</dbReference>
<evidence type="ECO:0000313" key="2">
    <source>
        <dbReference type="Proteomes" id="UP000183410"/>
    </source>
</evidence>
<accession>A0A1I2BQI5</accession>
<gene>
    <name evidence="1" type="ORF">SAMN04487969_10428</name>
</gene>
<dbReference type="InterPro" id="IPR050583">
    <property type="entry name" value="Mycobacterial_A85_antigen"/>
</dbReference>
<organism evidence="1 2">
    <name type="scientific">Paenibacillus algorifonticola</name>
    <dbReference type="NCBI Taxonomy" id="684063"/>
    <lineage>
        <taxon>Bacteria</taxon>
        <taxon>Bacillati</taxon>
        <taxon>Bacillota</taxon>
        <taxon>Bacilli</taxon>
        <taxon>Bacillales</taxon>
        <taxon>Paenibacillaceae</taxon>
        <taxon>Paenibacillus</taxon>
    </lineage>
</organism>